<feature type="binding site" evidence="7">
    <location>
        <position position="158"/>
    </location>
    <ligand>
        <name>Fe cation</name>
        <dbReference type="ChEBI" id="CHEBI:24875"/>
    </ligand>
</feature>
<keyword evidence="10" id="KW-1185">Reference proteome</keyword>
<dbReference type="InterPro" id="IPR041097">
    <property type="entry name" value="PKHD_C"/>
</dbReference>
<dbReference type="Gene3D" id="4.10.860.20">
    <property type="entry name" value="Rabenosyn, Rab binding domain"/>
    <property type="match status" value="1"/>
</dbReference>
<dbReference type="GO" id="GO:0006974">
    <property type="term" value="P:DNA damage response"/>
    <property type="evidence" value="ECO:0007669"/>
    <property type="project" value="TreeGrafter"/>
</dbReference>
<name>A0A1T5CCA8_9SPHN</name>
<evidence type="ECO:0000256" key="1">
    <source>
        <dbReference type="ARBA" id="ARBA00001961"/>
    </source>
</evidence>
<evidence type="ECO:0000259" key="8">
    <source>
        <dbReference type="PROSITE" id="PS51471"/>
    </source>
</evidence>
<protein>
    <submittedName>
        <fullName evidence="9">PKHD-type hydroxylase</fullName>
    </submittedName>
</protein>
<evidence type="ECO:0000313" key="10">
    <source>
        <dbReference type="Proteomes" id="UP000190044"/>
    </source>
</evidence>
<dbReference type="RefSeq" id="WP_079638448.1">
    <property type="nucleotide sequence ID" value="NZ_FUYP01000009.1"/>
</dbReference>
<dbReference type="NCBIfam" id="NF003974">
    <property type="entry name" value="PRK05467.1-3"/>
    <property type="match status" value="1"/>
</dbReference>
<comment type="cofactor">
    <cofactor evidence="7">
        <name>Fe(2+)</name>
        <dbReference type="ChEBI" id="CHEBI:29033"/>
    </cofactor>
    <text evidence="7">Binds 1 Fe(2+) ion per subunit.</text>
</comment>
<evidence type="ECO:0000256" key="2">
    <source>
        <dbReference type="ARBA" id="ARBA00022723"/>
    </source>
</evidence>
<feature type="binding site" evidence="7">
    <location>
        <position position="168"/>
    </location>
    <ligand>
        <name>2-oxoglutarate</name>
        <dbReference type="ChEBI" id="CHEBI:16810"/>
    </ligand>
</feature>
<dbReference type="InterPro" id="IPR005123">
    <property type="entry name" value="Oxoglu/Fe-dep_dioxygenase_dom"/>
</dbReference>
<evidence type="ECO:0000256" key="7">
    <source>
        <dbReference type="HAMAP-Rule" id="MF_00657"/>
    </source>
</evidence>
<evidence type="ECO:0000313" key="9">
    <source>
        <dbReference type="EMBL" id="SKB57059.1"/>
    </source>
</evidence>
<feature type="binding site" evidence="7">
    <location>
        <position position="98"/>
    </location>
    <ligand>
        <name>Fe cation</name>
        <dbReference type="ChEBI" id="CHEBI:24875"/>
    </ligand>
</feature>
<dbReference type="InterPro" id="IPR006620">
    <property type="entry name" value="Pro_4_hyd_alph"/>
</dbReference>
<dbReference type="GO" id="GO:0031418">
    <property type="term" value="F:L-ascorbic acid binding"/>
    <property type="evidence" value="ECO:0007669"/>
    <property type="project" value="UniProtKB-KW"/>
</dbReference>
<dbReference type="EMBL" id="FUYP01000009">
    <property type="protein sequence ID" value="SKB57059.1"/>
    <property type="molecule type" value="Genomic_DNA"/>
</dbReference>
<dbReference type="SUPFAM" id="SSF51197">
    <property type="entry name" value="Clavaminate synthase-like"/>
    <property type="match status" value="1"/>
</dbReference>
<accession>A0A1T5CCA8</accession>
<dbReference type="PROSITE" id="PS51471">
    <property type="entry name" value="FE2OG_OXY"/>
    <property type="match status" value="1"/>
</dbReference>
<dbReference type="OrthoDB" id="9812472at2"/>
<keyword evidence="4 7" id="KW-0223">Dioxygenase</keyword>
<dbReference type="PANTHER" id="PTHR41536">
    <property type="entry name" value="PKHD-TYPE HYDROXYLASE YBIX"/>
    <property type="match status" value="1"/>
</dbReference>
<keyword evidence="6 7" id="KW-0408">Iron</keyword>
<dbReference type="NCBIfam" id="NF003975">
    <property type="entry name" value="PRK05467.1-4"/>
    <property type="match status" value="1"/>
</dbReference>
<evidence type="ECO:0000256" key="4">
    <source>
        <dbReference type="ARBA" id="ARBA00022964"/>
    </source>
</evidence>
<dbReference type="GO" id="GO:0005506">
    <property type="term" value="F:iron ion binding"/>
    <property type="evidence" value="ECO:0007669"/>
    <property type="project" value="UniProtKB-UniRule"/>
</dbReference>
<dbReference type="Gene3D" id="2.60.120.620">
    <property type="entry name" value="q2cbj1_9rhob like domain"/>
    <property type="match status" value="1"/>
</dbReference>
<gene>
    <name evidence="9" type="ORF">SAMN06295937_1009144</name>
</gene>
<evidence type="ECO:0000256" key="5">
    <source>
        <dbReference type="ARBA" id="ARBA00023002"/>
    </source>
</evidence>
<dbReference type="PANTHER" id="PTHR41536:SF1">
    <property type="entry name" value="PKHD-TYPE HYDROXYLASE YBIX"/>
    <property type="match status" value="1"/>
</dbReference>
<dbReference type="Proteomes" id="UP000190044">
    <property type="component" value="Unassembled WGS sequence"/>
</dbReference>
<evidence type="ECO:0000256" key="6">
    <source>
        <dbReference type="ARBA" id="ARBA00023004"/>
    </source>
</evidence>
<dbReference type="AlphaFoldDB" id="A0A1T5CCA8"/>
<feature type="domain" description="Fe2OG dioxygenase" evidence="8">
    <location>
        <begin position="78"/>
        <end position="177"/>
    </location>
</feature>
<evidence type="ECO:0000256" key="3">
    <source>
        <dbReference type="ARBA" id="ARBA00022896"/>
    </source>
</evidence>
<reference evidence="10" key="1">
    <citation type="submission" date="2017-02" db="EMBL/GenBank/DDBJ databases">
        <authorList>
            <person name="Varghese N."/>
            <person name="Submissions S."/>
        </authorList>
    </citation>
    <scope>NUCLEOTIDE SEQUENCE [LARGE SCALE GENOMIC DNA]</scope>
    <source>
        <strain evidence="10">R11H</strain>
    </source>
</reference>
<dbReference type="Pfam" id="PF13640">
    <property type="entry name" value="2OG-FeII_Oxy_3"/>
    <property type="match status" value="1"/>
</dbReference>
<dbReference type="InterPro" id="IPR023550">
    <property type="entry name" value="PKHD_hydroxylase"/>
</dbReference>
<keyword evidence="5 7" id="KW-0560">Oxidoreductase</keyword>
<dbReference type="InterPro" id="IPR044862">
    <property type="entry name" value="Pro_4_hyd_alph_FE2OG_OXY"/>
</dbReference>
<organism evidence="9 10">
    <name type="scientific">Sphingopyxis flava</name>
    <dbReference type="NCBI Taxonomy" id="1507287"/>
    <lineage>
        <taxon>Bacteria</taxon>
        <taxon>Pseudomonadati</taxon>
        <taxon>Pseudomonadota</taxon>
        <taxon>Alphaproteobacteria</taxon>
        <taxon>Sphingomonadales</taxon>
        <taxon>Sphingomonadaceae</taxon>
        <taxon>Sphingopyxis</taxon>
    </lineage>
</organism>
<dbReference type="GO" id="GO:0006879">
    <property type="term" value="P:intracellular iron ion homeostasis"/>
    <property type="evidence" value="ECO:0007669"/>
    <property type="project" value="TreeGrafter"/>
</dbReference>
<keyword evidence="2 7" id="KW-0479">Metal-binding</keyword>
<keyword evidence="3 7" id="KW-0847">Vitamin C</keyword>
<dbReference type="SMART" id="SM00702">
    <property type="entry name" value="P4Hc"/>
    <property type="match status" value="1"/>
</dbReference>
<dbReference type="HAMAP" id="MF_00657">
    <property type="entry name" value="Hydroxyl_YbiX"/>
    <property type="match status" value="1"/>
</dbReference>
<dbReference type="GO" id="GO:0016706">
    <property type="term" value="F:2-oxoglutarate-dependent dioxygenase activity"/>
    <property type="evidence" value="ECO:0007669"/>
    <property type="project" value="UniProtKB-UniRule"/>
</dbReference>
<sequence>MLLHIPKVLTADEVAEFRRRLEGAEWTDGRETVGAQGAKVKHNEQLPDTSALKAELSAAVLAALKRNPTFFAAALPRKILPPRFNRYAGGGEYGFHVDGAVMHIANGEHLRSDLSCTLFLSDPDAYEGGRLIISGSPGGRGIALPAGDALLYPANSLHRVEPVTRGARLASFFWIQSLVRDNEQRRMLFEMDTAIQKLTLDGADEDAVLQLTCVYHNLLRHWSET</sequence>
<comment type="cofactor">
    <cofactor evidence="1 7">
        <name>L-ascorbate</name>
        <dbReference type="ChEBI" id="CHEBI:38290"/>
    </cofactor>
</comment>
<feature type="binding site" evidence="7">
    <location>
        <position position="96"/>
    </location>
    <ligand>
        <name>Fe cation</name>
        <dbReference type="ChEBI" id="CHEBI:24875"/>
    </ligand>
</feature>
<dbReference type="Pfam" id="PF18331">
    <property type="entry name" value="PKHD_C"/>
    <property type="match status" value="1"/>
</dbReference>
<proteinExistence type="inferred from homology"/>